<keyword evidence="1" id="KW-0805">Transcription regulation</keyword>
<dbReference type="PANTHER" id="PTHR30055:SF148">
    <property type="entry name" value="TETR-FAMILY TRANSCRIPTIONAL REGULATOR"/>
    <property type="match status" value="1"/>
</dbReference>
<evidence type="ECO:0000259" key="5">
    <source>
        <dbReference type="PROSITE" id="PS50977"/>
    </source>
</evidence>
<evidence type="ECO:0000256" key="4">
    <source>
        <dbReference type="PROSITE-ProRule" id="PRU00335"/>
    </source>
</evidence>
<evidence type="ECO:0000256" key="3">
    <source>
        <dbReference type="ARBA" id="ARBA00023163"/>
    </source>
</evidence>
<proteinExistence type="predicted"/>
<gene>
    <name evidence="6" type="ORF">GCM10007989_34480</name>
</gene>
<keyword evidence="2 4" id="KW-0238">DNA-binding</keyword>
<dbReference type="SUPFAM" id="SSF46689">
    <property type="entry name" value="Homeodomain-like"/>
    <property type="match status" value="1"/>
</dbReference>
<evidence type="ECO:0000256" key="2">
    <source>
        <dbReference type="ARBA" id="ARBA00023125"/>
    </source>
</evidence>
<accession>A0A918SF34</accession>
<feature type="domain" description="HTH tetR-type" evidence="5">
    <location>
        <begin position="1"/>
        <end position="60"/>
    </location>
</feature>
<dbReference type="InterPro" id="IPR050109">
    <property type="entry name" value="HTH-type_TetR-like_transc_reg"/>
</dbReference>
<dbReference type="Pfam" id="PF16859">
    <property type="entry name" value="TetR_C_11"/>
    <property type="match status" value="1"/>
</dbReference>
<dbReference type="InterPro" id="IPR001647">
    <property type="entry name" value="HTH_TetR"/>
</dbReference>
<reference evidence="6" key="1">
    <citation type="journal article" date="2014" name="Int. J. Syst. Evol. Microbiol.">
        <title>Complete genome sequence of Corynebacterium casei LMG S-19264T (=DSM 44701T), isolated from a smear-ripened cheese.</title>
        <authorList>
            <consortium name="US DOE Joint Genome Institute (JGI-PGF)"/>
            <person name="Walter F."/>
            <person name="Albersmeier A."/>
            <person name="Kalinowski J."/>
            <person name="Ruckert C."/>
        </authorList>
    </citation>
    <scope>NUCLEOTIDE SEQUENCE</scope>
    <source>
        <strain evidence="6">KCTC 32437</strain>
    </source>
</reference>
<evidence type="ECO:0000256" key="1">
    <source>
        <dbReference type="ARBA" id="ARBA00023015"/>
    </source>
</evidence>
<dbReference type="AlphaFoldDB" id="A0A918SF34"/>
<dbReference type="EMBL" id="BMZE01000004">
    <property type="protein sequence ID" value="GHA35601.1"/>
    <property type="molecule type" value="Genomic_DNA"/>
</dbReference>
<dbReference type="InterPro" id="IPR011075">
    <property type="entry name" value="TetR_C"/>
</dbReference>
<protein>
    <submittedName>
        <fullName evidence="6">TetR family transcriptional regulator</fullName>
    </submittedName>
</protein>
<dbReference type="Pfam" id="PF00440">
    <property type="entry name" value="TetR_N"/>
    <property type="match status" value="1"/>
</dbReference>
<dbReference type="GO" id="GO:0003700">
    <property type="term" value="F:DNA-binding transcription factor activity"/>
    <property type="evidence" value="ECO:0007669"/>
    <property type="project" value="TreeGrafter"/>
</dbReference>
<dbReference type="Proteomes" id="UP000646579">
    <property type="component" value="Unassembled WGS sequence"/>
</dbReference>
<comment type="caution">
    <text evidence="6">The sequence shown here is derived from an EMBL/GenBank/DDBJ whole genome shotgun (WGS) entry which is preliminary data.</text>
</comment>
<organism evidence="6 7">
    <name type="scientific">Devosia pacifica</name>
    <dbReference type="NCBI Taxonomy" id="1335967"/>
    <lineage>
        <taxon>Bacteria</taxon>
        <taxon>Pseudomonadati</taxon>
        <taxon>Pseudomonadota</taxon>
        <taxon>Alphaproteobacteria</taxon>
        <taxon>Hyphomicrobiales</taxon>
        <taxon>Devosiaceae</taxon>
        <taxon>Devosia</taxon>
    </lineage>
</organism>
<name>A0A918SF34_9HYPH</name>
<dbReference type="InterPro" id="IPR036271">
    <property type="entry name" value="Tet_transcr_reg_TetR-rel_C_sf"/>
</dbReference>
<reference evidence="6" key="2">
    <citation type="submission" date="2020-09" db="EMBL/GenBank/DDBJ databases">
        <authorList>
            <person name="Sun Q."/>
            <person name="Kim S."/>
        </authorList>
    </citation>
    <scope>NUCLEOTIDE SEQUENCE</scope>
    <source>
        <strain evidence="6">KCTC 32437</strain>
    </source>
</reference>
<dbReference type="GO" id="GO:0000976">
    <property type="term" value="F:transcription cis-regulatory region binding"/>
    <property type="evidence" value="ECO:0007669"/>
    <property type="project" value="TreeGrafter"/>
</dbReference>
<keyword evidence="3" id="KW-0804">Transcription</keyword>
<dbReference type="Gene3D" id="1.10.10.60">
    <property type="entry name" value="Homeodomain-like"/>
    <property type="match status" value="1"/>
</dbReference>
<feature type="DNA-binding region" description="H-T-H motif" evidence="4">
    <location>
        <begin position="23"/>
        <end position="42"/>
    </location>
</feature>
<dbReference type="SUPFAM" id="SSF48498">
    <property type="entry name" value="Tetracyclin repressor-like, C-terminal domain"/>
    <property type="match status" value="1"/>
</dbReference>
<evidence type="ECO:0000313" key="7">
    <source>
        <dbReference type="Proteomes" id="UP000646579"/>
    </source>
</evidence>
<evidence type="ECO:0000313" key="6">
    <source>
        <dbReference type="EMBL" id="GHA35601.1"/>
    </source>
</evidence>
<sequence>MLEEAILDAAYAELDAHGYAGLTMEGVAVRAGTSRPVLARRWETRADLAVAAIRRQMSRHPITIEDMGSVRAELLELLERASERARTSAAMFTLFAAAYFGETGTSPQGLREALIKGETDALKLVLDRAVARGEIDERKLVPPVTTLLYDLFRSQAIMTFAAPPVELRQAWVDTLFLPLVSPTTPGQGAARSKSA</sequence>
<dbReference type="Gene3D" id="1.10.357.10">
    <property type="entry name" value="Tetracycline Repressor, domain 2"/>
    <property type="match status" value="1"/>
</dbReference>
<dbReference type="PROSITE" id="PS50977">
    <property type="entry name" value="HTH_TETR_2"/>
    <property type="match status" value="1"/>
</dbReference>
<dbReference type="InterPro" id="IPR009057">
    <property type="entry name" value="Homeodomain-like_sf"/>
</dbReference>
<keyword evidence="7" id="KW-1185">Reference proteome</keyword>
<dbReference type="PANTHER" id="PTHR30055">
    <property type="entry name" value="HTH-TYPE TRANSCRIPTIONAL REGULATOR RUTR"/>
    <property type="match status" value="1"/>
</dbReference>